<gene>
    <name evidence="2" type="ORF">CBR_g53757</name>
</gene>
<comment type="caution">
    <text evidence="2">The sequence shown here is derived from an EMBL/GenBank/DDBJ whole genome shotgun (WGS) entry which is preliminary data.</text>
</comment>
<organism evidence="2 3">
    <name type="scientific">Chara braunii</name>
    <name type="common">Braun's stonewort</name>
    <dbReference type="NCBI Taxonomy" id="69332"/>
    <lineage>
        <taxon>Eukaryota</taxon>
        <taxon>Viridiplantae</taxon>
        <taxon>Streptophyta</taxon>
        <taxon>Charophyceae</taxon>
        <taxon>Charales</taxon>
        <taxon>Characeae</taxon>
        <taxon>Chara</taxon>
    </lineage>
</organism>
<dbReference type="EMBL" id="BFEA01000066">
    <property type="protein sequence ID" value="GBG65788.1"/>
    <property type="molecule type" value="Genomic_DNA"/>
</dbReference>
<protein>
    <recommendedName>
        <fullName evidence="4">Retrotransposon gag domain-containing protein</fullName>
    </recommendedName>
</protein>
<reference evidence="2 3" key="1">
    <citation type="journal article" date="2018" name="Cell">
        <title>The Chara Genome: Secondary Complexity and Implications for Plant Terrestrialization.</title>
        <authorList>
            <person name="Nishiyama T."/>
            <person name="Sakayama H."/>
            <person name="Vries J.D."/>
            <person name="Buschmann H."/>
            <person name="Saint-Marcoux D."/>
            <person name="Ullrich K.K."/>
            <person name="Haas F.B."/>
            <person name="Vanderstraeten L."/>
            <person name="Becker D."/>
            <person name="Lang D."/>
            <person name="Vosolsobe S."/>
            <person name="Rombauts S."/>
            <person name="Wilhelmsson P.K.I."/>
            <person name="Janitza P."/>
            <person name="Kern R."/>
            <person name="Heyl A."/>
            <person name="Rumpler F."/>
            <person name="Villalobos L.I.A.C."/>
            <person name="Clay J.M."/>
            <person name="Skokan R."/>
            <person name="Toyoda A."/>
            <person name="Suzuki Y."/>
            <person name="Kagoshima H."/>
            <person name="Schijlen E."/>
            <person name="Tajeshwar N."/>
            <person name="Catarino B."/>
            <person name="Hetherington A.J."/>
            <person name="Saltykova A."/>
            <person name="Bonnot C."/>
            <person name="Breuninger H."/>
            <person name="Symeonidi A."/>
            <person name="Radhakrishnan G.V."/>
            <person name="Van Nieuwerburgh F."/>
            <person name="Deforce D."/>
            <person name="Chang C."/>
            <person name="Karol K.G."/>
            <person name="Hedrich R."/>
            <person name="Ulvskov P."/>
            <person name="Glockner G."/>
            <person name="Delwiche C.F."/>
            <person name="Petrasek J."/>
            <person name="Van de Peer Y."/>
            <person name="Friml J."/>
            <person name="Beilby M."/>
            <person name="Dolan L."/>
            <person name="Kohara Y."/>
            <person name="Sugano S."/>
            <person name="Fujiyama A."/>
            <person name="Delaux P.-M."/>
            <person name="Quint M."/>
            <person name="TheiBen G."/>
            <person name="Hagemann M."/>
            <person name="Harholt J."/>
            <person name="Dunand C."/>
            <person name="Zachgo S."/>
            <person name="Langdale J."/>
            <person name="Maumus F."/>
            <person name="Straeten D.V.D."/>
            <person name="Gould S.B."/>
            <person name="Rensing S.A."/>
        </authorList>
    </citation>
    <scope>NUCLEOTIDE SEQUENCE [LARGE SCALE GENOMIC DNA]</scope>
    <source>
        <strain evidence="2 3">S276</strain>
    </source>
</reference>
<evidence type="ECO:0000256" key="1">
    <source>
        <dbReference type="SAM" id="MobiDB-lite"/>
    </source>
</evidence>
<dbReference type="Gramene" id="GBG65788">
    <property type="protein sequence ID" value="GBG65788"/>
    <property type="gene ID" value="CBR_g53757"/>
</dbReference>
<sequence>MPSPQQKHSKRAAEPERQRLALEAEAQDQRTAEADAMARDKRNAAITESLIQNEIQWTTLLQGMIFVPTDEQANPIPAEAERSNLANLMLGMMRAVMWNNTMLQAHLLEDRPLRQKQQQDIVALTAAVRAATTQQQQQHQLLNTTITRVNSIEAKASAAPGCTTDIAKQLGERIDHVVHIIGNLGDFTSPTTISSSVAAIKTDITKLQSRPGAATKVYKMPRFNINKFDDYNKTDALTWWQAFLTEASCHYVPPADMMKALYLQLIGGAQAWMNHTATNLGCTIAQLHKDITWEQFEQMWTTRFMIRNVVKAAMNEVYSSSQGNMPTRDWTIK</sequence>
<dbReference type="Proteomes" id="UP000265515">
    <property type="component" value="Unassembled WGS sequence"/>
</dbReference>
<feature type="region of interest" description="Disordered" evidence="1">
    <location>
        <begin position="1"/>
        <end position="35"/>
    </location>
</feature>
<evidence type="ECO:0000313" key="3">
    <source>
        <dbReference type="Proteomes" id="UP000265515"/>
    </source>
</evidence>
<feature type="compositionally biased region" description="Basic and acidic residues" evidence="1">
    <location>
        <begin position="11"/>
        <end position="35"/>
    </location>
</feature>
<keyword evidence="3" id="KW-1185">Reference proteome</keyword>
<evidence type="ECO:0000313" key="2">
    <source>
        <dbReference type="EMBL" id="GBG65788.1"/>
    </source>
</evidence>
<name>A0A388K6W5_CHABU</name>
<proteinExistence type="predicted"/>
<accession>A0A388K6W5</accession>
<dbReference type="AlphaFoldDB" id="A0A388K6W5"/>
<evidence type="ECO:0008006" key="4">
    <source>
        <dbReference type="Google" id="ProtNLM"/>
    </source>
</evidence>